<proteinExistence type="predicted"/>
<dbReference type="FunFam" id="3.30.160.60:FF:000032">
    <property type="entry name" value="Krueppel-like factor 4"/>
    <property type="match status" value="1"/>
</dbReference>
<dbReference type="AlphaFoldDB" id="A0A7M5WR34"/>
<feature type="compositionally biased region" description="Acidic residues" evidence="9">
    <location>
        <begin position="691"/>
        <end position="700"/>
    </location>
</feature>
<dbReference type="PANTHER" id="PTHR14003">
    <property type="entry name" value="TRANSCRIPTIONAL REPRESSOR PROTEIN YY"/>
    <property type="match status" value="1"/>
</dbReference>
<keyword evidence="2" id="KW-0677">Repeat</keyword>
<dbReference type="PANTHER" id="PTHR14003:SF23">
    <property type="entry name" value="ZINC FINGER PROTEIN 143"/>
    <property type="match status" value="1"/>
</dbReference>
<dbReference type="InterPro" id="IPR036236">
    <property type="entry name" value="Znf_C2H2_sf"/>
</dbReference>
<dbReference type="GO" id="GO:0031519">
    <property type="term" value="C:PcG protein complex"/>
    <property type="evidence" value="ECO:0007669"/>
    <property type="project" value="TreeGrafter"/>
</dbReference>
<feature type="domain" description="C2H2-type" evidence="10">
    <location>
        <begin position="467"/>
        <end position="495"/>
    </location>
</feature>
<dbReference type="Pfam" id="PF00096">
    <property type="entry name" value="zf-C2H2"/>
    <property type="match status" value="2"/>
</dbReference>
<feature type="compositionally biased region" description="Basic and acidic residues" evidence="9">
    <location>
        <begin position="630"/>
        <end position="649"/>
    </location>
</feature>
<feature type="region of interest" description="Disordered" evidence="9">
    <location>
        <begin position="66"/>
        <end position="91"/>
    </location>
</feature>
<dbReference type="GO" id="GO:0000978">
    <property type="term" value="F:RNA polymerase II cis-regulatory region sequence-specific DNA binding"/>
    <property type="evidence" value="ECO:0007669"/>
    <property type="project" value="TreeGrafter"/>
</dbReference>
<feature type="domain" description="C2H2-type" evidence="10">
    <location>
        <begin position="257"/>
        <end position="286"/>
    </location>
</feature>
<dbReference type="GeneID" id="136810328"/>
<keyword evidence="5" id="KW-0805">Transcription regulation</keyword>
<feature type="domain" description="C2H2-type" evidence="10">
    <location>
        <begin position="224"/>
        <end position="253"/>
    </location>
</feature>
<dbReference type="GO" id="GO:0000785">
    <property type="term" value="C:chromatin"/>
    <property type="evidence" value="ECO:0007669"/>
    <property type="project" value="TreeGrafter"/>
</dbReference>
<evidence type="ECO:0000313" key="12">
    <source>
        <dbReference type="Proteomes" id="UP000594262"/>
    </source>
</evidence>
<feature type="domain" description="C2H2-type" evidence="10">
    <location>
        <begin position="437"/>
        <end position="466"/>
    </location>
</feature>
<protein>
    <recommendedName>
        <fullName evidence="10">C2H2-type domain-containing protein</fullName>
    </recommendedName>
</protein>
<keyword evidence="3 8" id="KW-0863">Zinc-finger</keyword>
<feature type="domain" description="C2H2-type" evidence="10">
    <location>
        <begin position="287"/>
        <end position="316"/>
    </location>
</feature>
<dbReference type="OrthoDB" id="5956999at2759"/>
<feature type="domain" description="C2H2-type" evidence="10">
    <location>
        <begin position="407"/>
        <end position="436"/>
    </location>
</feature>
<dbReference type="GO" id="GO:0005667">
    <property type="term" value="C:transcription regulator complex"/>
    <property type="evidence" value="ECO:0007669"/>
    <property type="project" value="TreeGrafter"/>
</dbReference>
<dbReference type="Proteomes" id="UP000594262">
    <property type="component" value="Unplaced"/>
</dbReference>
<accession>A0A7M5WR34</accession>
<feature type="domain" description="C2H2-type" evidence="10">
    <location>
        <begin position="377"/>
        <end position="406"/>
    </location>
</feature>
<keyword evidence="6" id="KW-0804">Transcription</keyword>
<evidence type="ECO:0000256" key="1">
    <source>
        <dbReference type="ARBA" id="ARBA00022723"/>
    </source>
</evidence>
<keyword evidence="12" id="KW-1185">Reference proteome</keyword>
<organism evidence="11 12">
    <name type="scientific">Clytia hemisphaerica</name>
    <dbReference type="NCBI Taxonomy" id="252671"/>
    <lineage>
        <taxon>Eukaryota</taxon>
        <taxon>Metazoa</taxon>
        <taxon>Cnidaria</taxon>
        <taxon>Hydrozoa</taxon>
        <taxon>Hydroidolina</taxon>
        <taxon>Leptothecata</taxon>
        <taxon>Obeliida</taxon>
        <taxon>Clytiidae</taxon>
        <taxon>Clytia</taxon>
    </lineage>
</organism>
<dbReference type="SUPFAM" id="SSF57667">
    <property type="entry name" value="beta-beta-alpha zinc fingers"/>
    <property type="match status" value="6"/>
</dbReference>
<dbReference type="EnsemblMetazoa" id="CLYHEMT004335.1">
    <property type="protein sequence ID" value="CLYHEMP004335.1"/>
    <property type="gene ID" value="CLYHEMG004335"/>
</dbReference>
<evidence type="ECO:0000256" key="8">
    <source>
        <dbReference type="PROSITE-ProRule" id="PRU00042"/>
    </source>
</evidence>
<feature type="region of interest" description="Disordered" evidence="9">
    <location>
        <begin position="1"/>
        <end position="24"/>
    </location>
</feature>
<dbReference type="PROSITE" id="PS00028">
    <property type="entry name" value="ZINC_FINGER_C2H2_1"/>
    <property type="match status" value="9"/>
</dbReference>
<sequence>MDDKIKEENEIPTSEGKNDDIDDHEVDIEDVTSKEHAIENDHSMYSCSIHENNITVIHSENNETTTISSKDSVDQEKPASPTQVVVSDEPPPPYFTSYGNADIQSQLATKTGYEVTTYVTEDGQTGHLIIGNASNYPTDVSSSGIVTLGDTNITTAIASPDGSVLSLGEEAMEQLAGLENFPPGAIQIATTQNPDGTTQLQYILNEDPNIQDIESNIVVNTKFYKCDFEKCDKQFQSPYRLRLHSRTHAGALAAETIVCVEEGCGKRFATDADLQKHSKLHVGQKDFICEVAGCKKEYTTAHHLKVHKRQHSGEKPFICDWVDCGKMFTTGYGLKSHYRTHTNERPYKCFYDDCKKAFKTSGDLQKHIRTHTGERPFVCTYPGCNRSFTTSNIRKVHLRTHTGEKPYRCEVEGCGRTFASATNHKNHARIHTGERPYLCEVPGCMKRFTEYSSLYKHNIVHTHQKPYTCHLCLKTYRQTSTLAMHKRTVHGDELTEAELQGVNTIETTTYRPPKKIRRISQHDARETSIPPPSPAPSTSSTAATGYIQGMSLIINNTDSSDFSGRISAQNVTESTEIPGAIAIPIQVTMNPDGTIAGAPGLNLTDGNGRIIPVNLSVSIPVLSSSQVENNTEHRHNTSEQVKEETDRNTGHTPINSMYHNSPSASSEIHEEIITVIPDDSAQITPRQSNDISDEDMDDRDVTDKYLTSHYNRKDFKTTSSG</sequence>
<reference evidence="11" key="1">
    <citation type="submission" date="2021-01" db="UniProtKB">
        <authorList>
            <consortium name="EnsemblMetazoa"/>
        </authorList>
    </citation>
    <scope>IDENTIFICATION</scope>
</reference>
<dbReference type="Gene3D" id="3.30.160.60">
    <property type="entry name" value="Classic Zinc Finger"/>
    <property type="match status" value="9"/>
</dbReference>
<feature type="region of interest" description="Disordered" evidence="9">
    <location>
        <begin position="505"/>
        <end position="542"/>
    </location>
</feature>
<dbReference type="InterPro" id="IPR013087">
    <property type="entry name" value="Znf_C2H2_type"/>
</dbReference>
<evidence type="ECO:0000256" key="4">
    <source>
        <dbReference type="ARBA" id="ARBA00022833"/>
    </source>
</evidence>
<name>A0A7M5WR34_9CNID</name>
<dbReference type="FunFam" id="3.30.160.60:FF:000125">
    <property type="entry name" value="Putative zinc finger protein 143"/>
    <property type="match status" value="3"/>
</dbReference>
<keyword evidence="1" id="KW-0479">Metal-binding</keyword>
<evidence type="ECO:0000256" key="6">
    <source>
        <dbReference type="ARBA" id="ARBA00023163"/>
    </source>
</evidence>
<dbReference type="FunFam" id="3.30.160.60:FF:000072">
    <property type="entry name" value="zinc finger protein 143 isoform X1"/>
    <property type="match status" value="1"/>
</dbReference>
<feature type="compositionally biased region" description="Polar residues" evidence="9">
    <location>
        <begin position="681"/>
        <end position="690"/>
    </location>
</feature>
<dbReference type="RefSeq" id="XP_066922987.1">
    <property type="nucleotide sequence ID" value="XM_067066886.1"/>
</dbReference>
<feature type="domain" description="C2H2-type" evidence="10">
    <location>
        <begin position="317"/>
        <end position="346"/>
    </location>
</feature>
<feature type="domain" description="C2H2-type" evidence="10">
    <location>
        <begin position="347"/>
        <end position="376"/>
    </location>
</feature>
<dbReference type="GO" id="GO:0000981">
    <property type="term" value="F:DNA-binding transcription factor activity, RNA polymerase II-specific"/>
    <property type="evidence" value="ECO:0007669"/>
    <property type="project" value="TreeGrafter"/>
</dbReference>
<evidence type="ECO:0000256" key="3">
    <source>
        <dbReference type="ARBA" id="ARBA00022771"/>
    </source>
</evidence>
<evidence type="ECO:0000256" key="9">
    <source>
        <dbReference type="SAM" id="MobiDB-lite"/>
    </source>
</evidence>
<evidence type="ECO:0000256" key="2">
    <source>
        <dbReference type="ARBA" id="ARBA00022737"/>
    </source>
</evidence>
<dbReference type="SMART" id="SM00355">
    <property type="entry name" value="ZnF_C2H2"/>
    <property type="match status" value="9"/>
</dbReference>
<feature type="region of interest" description="Disordered" evidence="9">
    <location>
        <begin position="626"/>
        <end position="700"/>
    </location>
</feature>
<evidence type="ECO:0000259" key="10">
    <source>
        <dbReference type="PROSITE" id="PS50157"/>
    </source>
</evidence>
<evidence type="ECO:0000313" key="11">
    <source>
        <dbReference type="EnsemblMetazoa" id="CLYHEMP004335.1"/>
    </source>
</evidence>
<feature type="compositionally biased region" description="Polar residues" evidence="9">
    <location>
        <begin position="650"/>
        <end position="666"/>
    </location>
</feature>
<dbReference type="GO" id="GO:0008270">
    <property type="term" value="F:zinc ion binding"/>
    <property type="evidence" value="ECO:0007669"/>
    <property type="project" value="UniProtKB-KW"/>
</dbReference>
<keyword evidence="7" id="KW-0539">Nucleus</keyword>
<keyword evidence="4" id="KW-0862">Zinc</keyword>
<evidence type="ECO:0000256" key="5">
    <source>
        <dbReference type="ARBA" id="ARBA00023015"/>
    </source>
</evidence>
<dbReference type="PROSITE" id="PS50157">
    <property type="entry name" value="ZINC_FINGER_C2H2_2"/>
    <property type="match status" value="9"/>
</dbReference>
<evidence type="ECO:0000256" key="7">
    <source>
        <dbReference type="ARBA" id="ARBA00023242"/>
    </source>
</evidence>